<accession>B0D3M0</accession>
<organism evidence="3">
    <name type="scientific">Laccaria bicolor (strain S238N-H82 / ATCC MYA-4686)</name>
    <name type="common">Bicoloured deceiver</name>
    <name type="synonym">Laccaria laccata var. bicolor</name>
    <dbReference type="NCBI Taxonomy" id="486041"/>
    <lineage>
        <taxon>Eukaryota</taxon>
        <taxon>Fungi</taxon>
        <taxon>Dikarya</taxon>
        <taxon>Basidiomycota</taxon>
        <taxon>Agaricomycotina</taxon>
        <taxon>Agaricomycetes</taxon>
        <taxon>Agaricomycetidae</taxon>
        <taxon>Agaricales</taxon>
        <taxon>Agaricineae</taxon>
        <taxon>Hydnangiaceae</taxon>
        <taxon>Laccaria</taxon>
    </lineage>
</organism>
<protein>
    <submittedName>
        <fullName evidence="2">Predicted protein</fullName>
    </submittedName>
</protein>
<evidence type="ECO:0000313" key="3">
    <source>
        <dbReference type="Proteomes" id="UP000001194"/>
    </source>
</evidence>
<evidence type="ECO:0000313" key="2">
    <source>
        <dbReference type="EMBL" id="EDR10949.1"/>
    </source>
</evidence>
<proteinExistence type="predicted"/>
<name>B0D3M0_LACBS</name>
<sequence length="172" mass="19664">MASATYDLFFTGRDDPRCCVIIGEDTKPVYLCFETSERNLVMPNLRTMVYRNNKELCAKLEWSSGDQLGSATIGNRQLPMSHLILPGSTDNARAFFSADGTRFEWRRNYECPTSYDLYSAFNKRIAIFRRYAQATVVGPSHSLLQYTFNHDLLLVESLIALCLNRWVDLRGA</sequence>
<keyword evidence="3" id="KW-1185">Reference proteome</keyword>
<dbReference type="Pfam" id="PF20236">
    <property type="entry name" value="DUF6593"/>
    <property type="match status" value="1"/>
</dbReference>
<dbReference type="InParanoid" id="B0D3M0"/>
<dbReference type="Proteomes" id="UP000001194">
    <property type="component" value="Unassembled WGS sequence"/>
</dbReference>
<reference evidence="2 3" key="1">
    <citation type="journal article" date="2008" name="Nature">
        <title>The genome of Laccaria bicolor provides insights into mycorrhizal symbiosis.</title>
        <authorList>
            <person name="Martin F."/>
            <person name="Aerts A."/>
            <person name="Ahren D."/>
            <person name="Brun A."/>
            <person name="Danchin E.G.J."/>
            <person name="Duchaussoy F."/>
            <person name="Gibon J."/>
            <person name="Kohler A."/>
            <person name="Lindquist E."/>
            <person name="Pereda V."/>
            <person name="Salamov A."/>
            <person name="Shapiro H.J."/>
            <person name="Wuyts J."/>
            <person name="Blaudez D."/>
            <person name="Buee M."/>
            <person name="Brokstein P."/>
            <person name="Canbaeck B."/>
            <person name="Cohen D."/>
            <person name="Courty P.E."/>
            <person name="Coutinho P.M."/>
            <person name="Delaruelle C."/>
            <person name="Detter J.C."/>
            <person name="Deveau A."/>
            <person name="DiFazio S."/>
            <person name="Duplessis S."/>
            <person name="Fraissinet-Tachet L."/>
            <person name="Lucic E."/>
            <person name="Frey-Klett P."/>
            <person name="Fourrey C."/>
            <person name="Feussner I."/>
            <person name="Gay G."/>
            <person name="Grimwood J."/>
            <person name="Hoegger P.J."/>
            <person name="Jain P."/>
            <person name="Kilaru S."/>
            <person name="Labbe J."/>
            <person name="Lin Y.C."/>
            <person name="Legue V."/>
            <person name="Le Tacon F."/>
            <person name="Marmeisse R."/>
            <person name="Melayah D."/>
            <person name="Montanini B."/>
            <person name="Muratet M."/>
            <person name="Nehls U."/>
            <person name="Niculita-Hirzel H."/>
            <person name="Oudot-Le Secq M.P."/>
            <person name="Peter M."/>
            <person name="Quesneville H."/>
            <person name="Rajashekar B."/>
            <person name="Reich M."/>
            <person name="Rouhier N."/>
            <person name="Schmutz J."/>
            <person name="Yin T."/>
            <person name="Chalot M."/>
            <person name="Henrissat B."/>
            <person name="Kuees U."/>
            <person name="Lucas S."/>
            <person name="Van de Peer Y."/>
            <person name="Podila G.K."/>
            <person name="Polle A."/>
            <person name="Pukkila P.J."/>
            <person name="Richardson P.M."/>
            <person name="Rouze P."/>
            <person name="Sanders I.R."/>
            <person name="Stajich J.E."/>
            <person name="Tunlid A."/>
            <person name="Tuskan G."/>
            <person name="Grigoriev I.V."/>
        </authorList>
    </citation>
    <scope>NUCLEOTIDE SEQUENCE [LARGE SCALE GENOMIC DNA]</scope>
    <source>
        <strain evidence="3">S238N-H82 / ATCC MYA-4686</strain>
    </source>
</reference>
<dbReference type="AlphaFoldDB" id="B0D3M0"/>
<dbReference type="RefSeq" id="XP_001878250.1">
    <property type="nucleotide sequence ID" value="XM_001878215.1"/>
</dbReference>
<gene>
    <name evidence="2" type="ORF">LACBIDRAFT_315975</name>
</gene>
<dbReference type="HOGENOM" id="CLU_104312_1_0_1"/>
<evidence type="ECO:0000259" key="1">
    <source>
        <dbReference type="Pfam" id="PF20236"/>
    </source>
</evidence>
<dbReference type="InterPro" id="IPR046528">
    <property type="entry name" value="DUF6593"/>
</dbReference>
<dbReference type="GeneID" id="6073609"/>
<feature type="domain" description="DUF6593" evidence="1">
    <location>
        <begin position="14"/>
        <end position="138"/>
    </location>
</feature>
<dbReference type="KEGG" id="lbc:LACBIDRAFT_315975"/>
<dbReference type="EMBL" id="DS547096">
    <property type="protein sequence ID" value="EDR10949.1"/>
    <property type="molecule type" value="Genomic_DNA"/>
</dbReference>
<dbReference type="OrthoDB" id="3183898at2759"/>